<keyword evidence="2" id="KW-1185">Reference proteome</keyword>
<dbReference type="Proteomes" id="UP000271374">
    <property type="component" value="Unassembled WGS sequence"/>
</dbReference>
<organism evidence="1 2">
    <name type="scientific">Bacillus yapensis</name>
    <dbReference type="NCBI Taxonomy" id="2492960"/>
    <lineage>
        <taxon>Bacteria</taxon>
        <taxon>Bacillati</taxon>
        <taxon>Bacillota</taxon>
        <taxon>Bacilli</taxon>
        <taxon>Bacillales</taxon>
        <taxon>Bacillaceae</taxon>
        <taxon>Bacillus</taxon>
    </lineage>
</organism>
<dbReference type="EMBL" id="RXNT01000007">
    <property type="protein sequence ID" value="RTR31909.1"/>
    <property type="molecule type" value="Genomic_DNA"/>
</dbReference>
<protein>
    <submittedName>
        <fullName evidence="1">Uncharacterized protein</fullName>
    </submittedName>
</protein>
<accession>A0A3S0KQ44</accession>
<sequence length="51" mass="6073">MDTWLGTLDLKIRKPHKGSYYPSMPKPRKRIEKHCSLLSKKHISLYFESVK</sequence>
<dbReference type="RefSeq" id="WP_126408609.1">
    <property type="nucleotide sequence ID" value="NZ_RXNT01000007.1"/>
</dbReference>
<comment type="caution">
    <text evidence="1">The sequence shown here is derived from an EMBL/GenBank/DDBJ whole genome shotgun (WGS) entry which is preliminary data.</text>
</comment>
<name>A0A3S0KQ44_9BACI</name>
<dbReference type="OrthoDB" id="9779930at2"/>
<gene>
    <name evidence="1" type="ORF">EKG37_10430</name>
</gene>
<reference evidence="1 2" key="1">
    <citation type="submission" date="2018-12" db="EMBL/GenBank/DDBJ databases">
        <title>Bacillus yapensis draft genome sequence.</title>
        <authorList>
            <person name="Yu L."/>
            <person name="Xu X."/>
            <person name="Tang X."/>
        </authorList>
    </citation>
    <scope>NUCLEOTIDE SEQUENCE [LARGE SCALE GENOMIC DNA]</scope>
    <source>
        <strain evidence="1 2">XXST-01</strain>
    </source>
</reference>
<evidence type="ECO:0000313" key="2">
    <source>
        <dbReference type="Proteomes" id="UP000271374"/>
    </source>
</evidence>
<evidence type="ECO:0000313" key="1">
    <source>
        <dbReference type="EMBL" id="RTR31909.1"/>
    </source>
</evidence>
<dbReference type="AlphaFoldDB" id="A0A3S0KQ44"/>
<proteinExistence type="predicted"/>